<protein>
    <submittedName>
        <fullName evidence="2">GNAT family N-acetyltransferase</fullName>
    </submittedName>
</protein>
<dbReference type="EMBL" id="CP032050">
    <property type="protein sequence ID" value="AYN68025.1"/>
    <property type="molecule type" value="Genomic_DNA"/>
</dbReference>
<dbReference type="CDD" id="cd04301">
    <property type="entry name" value="NAT_SF"/>
    <property type="match status" value="1"/>
</dbReference>
<dbReference type="GO" id="GO:0016747">
    <property type="term" value="F:acyltransferase activity, transferring groups other than amino-acyl groups"/>
    <property type="evidence" value="ECO:0007669"/>
    <property type="project" value="InterPro"/>
</dbReference>
<keyword evidence="3" id="KW-1185">Reference proteome</keyword>
<dbReference type="Pfam" id="PF00583">
    <property type="entry name" value="Acetyltransf_1"/>
    <property type="match status" value="1"/>
</dbReference>
<dbReference type="OrthoDB" id="9789603at2"/>
<dbReference type="Proteomes" id="UP000276309">
    <property type="component" value="Chromosome"/>
</dbReference>
<dbReference type="RefSeq" id="WP_121849040.1">
    <property type="nucleotide sequence ID" value="NZ_CP032050.1"/>
</dbReference>
<dbReference type="PROSITE" id="PS51186">
    <property type="entry name" value="GNAT"/>
    <property type="match status" value="1"/>
</dbReference>
<keyword evidence="2" id="KW-0808">Transferase</keyword>
<proteinExistence type="predicted"/>
<sequence>MYVIKVIPNNELHKTIPLLRELNPHISENTLKERQNEMVANNYRCVGMFLDDELIGISGVWILIKYYVGKHVELDNVYLKKEYQGKGLGQQMVSWILDYAKSLGCEASELNCYIHNDGGNKFWSSQGYEAIGYHYQRKLT</sequence>
<dbReference type="KEGG" id="emar:D1013_11890"/>
<dbReference type="SUPFAM" id="SSF55729">
    <property type="entry name" value="Acyl-CoA N-acyltransferases (Nat)"/>
    <property type="match status" value="1"/>
</dbReference>
<dbReference type="Gene3D" id="3.40.630.30">
    <property type="match status" value="1"/>
</dbReference>
<dbReference type="InterPro" id="IPR016181">
    <property type="entry name" value="Acyl_CoA_acyltransferase"/>
</dbReference>
<dbReference type="InterPro" id="IPR000182">
    <property type="entry name" value="GNAT_dom"/>
</dbReference>
<dbReference type="AlphaFoldDB" id="A0A3G2L706"/>
<evidence type="ECO:0000313" key="2">
    <source>
        <dbReference type="EMBL" id="AYN68025.1"/>
    </source>
</evidence>
<reference evidence="2 3" key="1">
    <citation type="submission" date="2018-08" db="EMBL/GenBank/DDBJ databases">
        <title>The reduced genetic potential of extracellular carbohydrate catabolism in Euzebyella marina RN62, a Flavobacteriia bacterium isolated from the hadal water.</title>
        <authorList>
            <person name="Xue C."/>
        </authorList>
    </citation>
    <scope>NUCLEOTIDE SEQUENCE [LARGE SCALE GENOMIC DNA]</scope>
    <source>
        <strain evidence="2 3">RN62</strain>
    </source>
</reference>
<organism evidence="2 3">
    <name type="scientific">Euzebyella marina</name>
    <dbReference type="NCBI Taxonomy" id="1761453"/>
    <lineage>
        <taxon>Bacteria</taxon>
        <taxon>Pseudomonadati</taxon>
        <taxon>Bacteroidota</taxon>
        <taxon>Flavobacteriia</taxon>
        <taxon>Flavobacteriales</taxon>
        <taxon>Flavobacteriaceae</taxon>
        <taxon>Euzebyella</taxon>
    </lineage>
</organism>
<accession>A0A3G2L706</accession>
<feature type="domain" description="N-acetyltransferase" evidence="1">
    <location>
        <begin position="2"/>
        <end position="140"/>
    </location>
</feature>
<name>A0A3G2L706_9FLAO</name>
<evidence type="ECO:0000259" key="1">
    <source>
        <dbReference type="PROSITE" id="PS51186"/>
    </source>
</evidence>
<evidence type="ECO:0000313" key="3">
    <source>
        <dbReference type="Proteomes" id="UP000276309"/>
    </source>
</evidence>
<gene>
    <name evidence="2" type="ORF">D1013_11890</name>
</gene>